<organism evidence="9 10">
    <name type="scientific">Phaeovibrio sulfidiphilus</name>
    <dbReference type="NCBI Taxonomy" id="1220600"/>
    <lineage>
        <taxon>Bacteria</taxon>
        <taxon>Pseudomonadati</taxon>
        <taxon>Pseudomonadota</taxon>
        <taxon>Alphaproteobacteria</taxon>
        <taxon>Rhodospirillales</taxon>
        <taxon>Rhodospirillaceae</taxon>
        <taxon>Phaeovibrio</taxon>
    </lineage>
</organism>
<dbReference type="GO" id="GO:0005886">
    <property type="term" value="C:plasma membrane"/>
    <property type="evidence" value="ECO:0007669"/>
    <property type="project" value="TreeGrafter"/>
</dbReference>
<evidence type="ECO:0000313" key="10">
    <source>
        <dbReference type="Proteomes" id="UP000631034"/>
    </source>
</evidence>
<dbReference type="InterPro" id="IPR006037">
    <property type="entry name" value="RCK_C"/>
</dbReference>
<dbReference type="SUPFAM" id="SSF116726">
    <property type="entry name" value="TrkA C-terminal domain-like"/>
    <property type="match status" value="2"/>
</dbReference>
<dbReference type="InterPro" id="IPR051679">
    <property type="entry name" value="DASS-Related_Transporters"/>
</dbReference>
<dbReference type="EMBL" id="JACZHT010000005">
    <property type="protein sequence ID" value="MBE1237474.1"/>
    <property type="molecule type" value="Genomic_DNA"/>
</dbReference>
<dbReference type="PROSITE" id="PS51202">
    <property type="entry name" value="RCK_C"/>
    <property type="match status" value="2"/>
</dbReference>
<feature type="transmembrane region" description="Helical" evidence="7">
    <location>
        <begin position="465"/>
        <end position="483"/>
    </location>
</feature>
<keyword evidence="2" id="KW-0813">Transport</keyword>
<dbReference type="Pfam" id="PF02080">
    <property type="entry name" value="TrkA_C"/>
    <property type="match status" value="2"/>
</dbReference>
<evidence type="ECO:0000256" key="4">
    <source>
        <dbReference type="ARBA" id="ARBA00022737"/>
    </source>
</evidence>
<keyword evidence="5 7" id="KW-1133">Transmembrane helix</keyword>
<evidence type="ECO:0000313" key="9">
    <source>
        <dbReference type="EMBL" id="MBE1237474.1"/>
    </source>
</evidence>
<dbReference type="Proteomes" id="UP000631034">
    <property type="component" value="Unassembled WGS sequence"/>
</dbReference>
<sequence length="612" mass="65937">MSMELIWVLSLLGATIIMFALNKPRMDAVALIMMTVLPFTGIISINEALAGFSDPSVILIAAMFVVGEGLVRTGVAQRMGDLLARRAGGSETRLTVLLMSIVGGVGAFMSSTGVVAIFIPVVLRIAGNLGLAVGRLMMPLSVAALISGMMTLVATPPNLVVNSELHRRGFEGFSFFDFTPFGVPILIMAILYMLFARRWLVSRDERTRARASRPRFATWAKEYDLLGREYRLAVSSSSLFAGRKISMLDLRSRSGVNIISIERKKRFTTEIIKPHPETEIQAGDVLFMDVGTKDFDIDDFCRRHGLRRMPLTGTIFTDQSKLIGMAELMIPADSDLVGKTVVDAAFRSTWGLIVLGIKRGKKPMERMVATEKLNIGDTLLVVGPWSAIRKISQGDRQELIVLNMPAEMDDLVPAPSRAPYALVVLGLVVAMMVTGVVPNVHAALIGCLLLGLFRCVDMASAYRSIHWQSLVLIVGMLPFSLALQKTGGIDLAANAMRTAVGDAGPQVMVAALFVVTAVFGLFISNTATAVLMAPIAIAVATEMGVSPLPYCMAVALAASAAFMTPVSSPVNTLVAGPGQYTFMDFVKIGVPFTVAVMVLTVFLVPVVFPFQP</sequence>
<evidence type="ECO:0000259" key="8">
    <source>
        <dbReference type="PROSITE" id="PS51202"/>
    </source>
</evidence>
<dbReference type="GO" id="GO:0008324">
    <property type="term" value="F:monoatomic cation transmembrane transporter activity"/>
    <property type="evidence" value="ECO:0007669"/>
    <property type="project" value="InterPro"/>
</dbReference>
<dbReference type="InterPro" id="IPR036721">
    <property type="entry name" value="RCK_C_sf"/>
</dbReference>
<evidence type="ECO:0000256" key="7">
    <source>
        <dbReference type="SAM" id="Phobius"/>
    </source>
</evidence>
<evidence type="ECO:0000256" key="1">
    <source>
        <dbReference type="ARBA" id="ARBA00004141"/>
    </source>
</evidence>
<dbReference type="AlphaFoldDB" id="A0A8J7CE23"/>
<reference evidence="9" key="1">
    <citation type="submission" date="2020-10" db="EMBL/GenBank/DDBJ databases">
        <title>Genome sequence of the unusual species of purple photosynthetic bacteria, Phaeovibrio sulfidiphilus DSM 23193, type strain.</title>
        <authorList>
            <person name="Kyndt J.A."/>
            <person name="Meyer T.E."/>
        </authorList>
    </citation>
    <scope>NUCLEOTIDE SEQUENCE</scope>
    <source>
        <strain evidence="9">DSM 23193</strain>
    </source>
</reference>
<feature type="domain" description="RCK C-terminal" evidence="8">
    <location>
        <begin position="214"/>
        <end position="306"/>
    </location>
</feature>
<dbReference type="InterPro" id="IPR031312">
    <property type="entry name" value="Na/sul_symport_CS"/>
</dbReference>
<name>A0A8J7CE23_9PROT</name>
<proteinExistence type="predicted"/>
<comment type="subcellular location">
    <subcellularLocation>
        <location evidence="1">Membrane</location>
        <topology evidence="1">Multi-pass membrane protein</topology>
    </subcellularLocation>
</comment>
<feature type="transmembrane region" description="Helical" evidence="7">
    <location>
        <begin position="57"/>
        <end position="75"/>
    </location>
</feature>
<feature type="domain" description="RCK C-terminal" evidence="8">
    <location>
        <begin position="313"/>
        <end position="397"/>
    </location>
</feature>
<feature type="transmembrane region" description="Helical" evidence="7">
    <location>
        <begin position="548"/>
        <end position="568"/>
    </location>
</feature>
<evidence type="ECO:0000256" key="6">
    <source>
        <dbReference type="ARBA" id="ARBA00023136"/>
    </source>
</evidence>
<feature type="transmembrane region" description="Helical" evidence="7">
    <location>
        <begin position="28"/>
        <end position="45"/>
    </location>
</feature>
<dbReference type="PANTHER" id="PTHR43652:SF1">
    <property type="entry name" value="RESPONSE REGULATOR"/>
    <property type="match status" value="1"/>
</dbReference>
<evidence type="ECO:0000256" key="5">
    <source>
        <dbReference type="ARBA" id="ARBA00022989"/>
    </source>
</evidence>
<evidence type="ECO:0000256" key="2">
    <source>
        <dbReference type="ARBA" id="ARBA00022448"/>
    </source>
</evidence>
<protein>
    <submittedName>
        <fullName evidence="9">SLC13 family permease</fullName>
    </submittedName>
</protein>
<dbReference type="InterPro" id="IPR004680">
    <property type="entry name" value="Cit_transptr-like_dom"/>
</dbReference>
<feature type="transmembrane region" description="Helical" evidence="7">
    <location>
        <begin position="6"/>
        <end position="21"/>
    </location>
</feature>
<gene>
    <name evidence="9" type="ORF">IHV25_07410</name>
</gene>
<feature type="transmembrane region" description="Helical" evidence="7">
    <location>
        <begin position="503"/>
        <end position="536"/>
    </location>
</feature>
<feature type="transmembrane region" description="Helical" evidence="7">
    <location>
        <begin position="96"/>
        <end position="122"/>
    </location>
</feature>
<dbReference type="Pfam" id="PF03600">
    <property type="entry name" value="CitMHS"/>
    <property type="match status" value="1"/>
</dbReference>
<dbReference type="GO" id="GO:0006813">
    <property type="term" value="P:potassium ion transport"/>
    <property type="evidence" value="ECO:0007669"/>
    <property type="project" value="InterPro"/>
</dbReference>
<keyword evidence="3 7" id="KW-0812">Transmembrane</keyword>
<keyword evidence="6 7" id="KW-0472">Membrane</keyword>
<evidence type="ECO:0000256" key="3">
    <source>
        <dbReference type="ARBA" id="ARBA00022692"/>
    </source>
</evidence>
<dbReference type="PROSITE" id="PS01271">
    <property type="entry name" value="NA_SULFATE"/>
    <property type="match status" value="1"/>
</dbReference>
<accession>A0A8J7CE23</accession>
<dbReference type="Gene3D" id="3.30.70.1450">
    <property type="entry name" value="Regulator of K+ conductance, C-terminal domain"/>
    <property type="match status" value="2"/>
</dbReference>
<feature type="transmembrane region" description="Helical" evidence="7">
    <location>
        <begin position="173"/>
        <end position="195"/>
    </location>
</feature>
<feature type="transmembrane region" description="Helical" evidence="7">
    <location>
        <begin position="420"/>
        <end position="453"/>
    </location>
</feature>
<keyword evidence="4" id="KW-0677">Repeat</keyword>
<feature type="transmembrane region" description="Helical" evidence="7">
    <location>
        <begin position="142"/>
        <end position="161"/>
    </location>
</feature>
<keyword evidence="10" id="KW-1185">Reference proteome</keyword>
<comment type="caution">
    <text evidence="9">The sequence shown here is derived from an EMBL/GenBank/DDBJ whole genome shotgun (WGS) entry which is preliminary data.</text>
</comment>
<feature type="transmembrane region" description="Helical" evidence="7">
    <location>
        <begin position="588"/>
        <end position="610"/>
    </location>
</feature>
<dbReference type="PANTHER" id="PTHR43652">
    <property type="entry name" value="BASIC AMINO ACID ANTIPORTER YFCC-RELATED"/>
    <property type="match status" value="1"/>
</dbReference>